<dbReference type="GO" id="GO:0046872">
    <property type="term" value="F:metal ion binding"/>
    <property type="evidence" value="ECO:0007669"/>
    <property type="project" value="UniProtKB-KW"/>
</dbReference>
<dbReference type="PANTHER" id="PTHR13966:SF19">
    <property type="entry name" value="NUCLEASE EXOG, MITOCHONDRIAL"/>
    <property type="match status" value="1"/>
</dbReference>
<reference evidence="11" key="1">
    <citation type="submission" date="2022-12" db="EMBL/GenBank/DDBJ databases">
        <title>Chromosome-level genome assembly of the bean flower thrips Megalurothrips usitatus.</title>
        <authorList>
            <person name="Ma L."/>
            <person name="Liu Q."/>
            <person name="Li H."/>
            <person name="Cai W."/>
        </authorList>
    </citation>
    <scope>NUCLEOTIDE SEQUENCE</scope>
    <source>
        <strain evidence="11">Cailab_2022a</strain>
    </source>
</reference>
<dbReference type="AlphaFoldDB" id="A0AAV7XNB7"/>
<dbReference type="InterPro" id="IPR044929">
    <property type="entry name" value="DNA/RNA_non-sp_Endonuclease_sf"/>
</dbReference>
<keyword evidence="5" id="KW-0479">Metal-binding</keyword>
<dbReference type="CDD" id="cd00091">
    <property type="entry name" value="NUC"/>
    <property type="match status" value="1"/>
</dbReference>
<evidence type="ECO:0000256" key="2">
    <source>
        <dbReference type="ARBA" id="ARBA00022722"/>
    </source>
</evidence>
<dbReference type="GO" id="GO:0005743">
    <property type="term" value="C:mitochondrial inner membrane"/>
    <property type="evidence" value="ECO:0007669"/>
    <property type="project" value="TreeGrafter"/>
</dbReference>
<keyword evidence="3" id="KW-0378">Hydrolase</keyword>
<accession>A0AAV7XNB7</accession>
<dbReference type="GO" id="GO:0003676">
    <property type="term" value="F:nucleic acid binding"/>
    <property type="evidence" value="ECO:0007669"/>
    <property type="project" value="InterPro"/>
</dbReference>
<evidence type="ECO:0008006" key="13">
    <source>
        <dbReference type="Google" id="ProtNLM"/>
    </source>
</evidence>
<evidence type="ECO:0000259" key="9">
    <source>
        <dbReference type="SMART" id="SM00477"/>
    </source>
</evidence>
<keyword evidence="3" id="KW-0255">Endonuclease</keyword>
<dbReference type="PANTHER" id="PTHR13966">
    <property type="entry name" value="ENDONUCLEASE RELATED"/>
    <property type="match status" value="1"/>
</dbReference>
<evidence type="ECO:0000256" key="5">
    <source>
        <dbReference type="PIRSR" id="PIRSR640255-2"/>
    </source>
</evidence>
<feature type="compositionally biased region" description="Pro residues" evidence="6">
    <location>
        <begin position="226"/>
        <end position="243"/>
    </location>
</feature>
<dbReference type="GO" id="GO:0000014">
    <property type="term" value="F:single-stranded DNA endodeoxyribonuclease activity"/>
    <property type="evidence" value="ECO:0007669"/>
    <property type="project" value="TreeGrafter"/>
</dbReference>
<comment type="similarity">
    <text evidence="1">Belongs to the DNA/RNA non-specific endonuclease family.</text>
</comment>
<evidence type="ECO:0000256" key="1">
    <source>
        <dbReference type="ARBA" id="ARBA00010052"/>
    </source>
</evidence>
<feature type="binding site" evidence="5">
    <location>
        <position position="502"/>
    </location>
    <ligand>
        <name>Mg(2+)</name>
        <dbReference type="ChEBI" id="CHEBI:18420"/>
        <note>catalytic</note>
    </ligand>
</feature>
<feature type="chain" id="PRO_5043384077" description="DNA/RNA non-specific endonuclease domain-containing protein" evidence="7">
    <location>
        <begin position="17"/>
        <end position="640"/>
    </location>
</feature>
<dbReference type="InterPro" id="IPR001604">
    <property type="entry name" value="Endo_G_ENPP1-like_dom"/>
</dbReference>
<dbReference type="SUPFAM" id="SSF50494">
    <property type="entry name" value="Trypsin-like serine proteases"/>
    <property type="match status" value="1"/>
</dbReference>
<comment type="caution">
    <text evidence="11">The sequence shown here is derived from an EMBL/GenBank/DDBJ whole genome shotgun (WGS) entry which is preliminary data.</text>
</comment>
<feature type="region of interest" description="Disordered" evidence="6">
    <location>
        <begin position="219"/>
        <end position="250"/>
    </location>
</feature>
<organism evidence="11 12">
    <name type="scientific">Megalurothrips usitatus</name>
    <name type="common">bean blossom thrips</name>
    <dbReference type="NCBI Taxonomy" id="439358"/>
    <lineage>
        <taxon>Eukaryota</taxon>
        <taxon>Metazoa</taxon>
        <taxon>Ecdysozoa</taxon>
        <taxon>Arthropoda</taxon>
        <taxon>Hexapoda</taxon>
        <taxon>Insecta</taxon>
        <taxon>Pterygota</taxon>
        <taxon>Neoptera</taxon>
        <taxon>Paraneoptera</taxon>
        <taxon>Thysanoptera</taxon>
        <taxon>Terebrantia</taxon>
        <taxon>Thripoidea</taxon>
        <taxon>Thripidae</taxon>
        <taxon>Megalurothrips</taxon>
    </lineage>
</organism>
<feature type="signal peptide" evidence="7">
    <location>
        <begin position="1"/>
        <end position="16"/>
    </location>
</feature>
<dbReference type="InterPro" id="IPR040255">
    <property type="entry name" value="Non-specific_endonuclease"/>
</dbReference>
<dbReference type="GO" id="GO:0006309">
    <property type="term" value="P:apoptotic DNA fragmentation"/>
    <property type="evidence" value="ECO:0007669"/>
    <property type="project" value="TreeGrafter"/>
</dbReference>
<dbReference type="InterPro" id="IPR009003">
    <property type="entry name" value="Peptidase_S1_PA"/>
</dbReference>
<sequence>MLTAIFVTALVASALGSPSVDLSRSEALSGRAAAPYTVQVLRGGWYAAPAALIGDQFVICSASLLAGAKASDLKVSTGGWFAGKTAVTDVLVHPDAALGADVAVLKLAKPIAKKGLAAVPGVVSVPTPAGSLAVVSGWGWLGILSTSEQWLVLPRYCGVPPQAAASLCAAGSFQAGAPLAVDGLLAGLASAPGKGPVKGVVSYVDLADPSVQKFIAAATGTETGSPPRPPRSNPPRPPPPSPSPAARVSTRPDGVVLQVGTASAIHVNGGLPTKEPLVLKDGLNGGELAFHEPDSGDAVVLAAGERVRLVCAGKGNGFTNFKSSQDLTAECVEDDAFLVNGQSVQVHQLGCKAEASNSARKVGTCGDNGQFTQIRIGFEVGDDFVTQIENCFDSRTFDAVYSRAHLTPAIAGHESGVQRPKNFQPTFYENLVPNTLYIRKNQRSAIAQLLGSAELAQKYIGDDSTHFLARGHLSAKADHIQGPQQRATFYYINVAPQWQTFNGDNWEKLESSVRDWVVSSGRSVHVVTGTWGTATLPDKDGKETELYLQADKQYIRVPKYYWKVVYDPATKQAAAFVGLNNPYHETQPADVLCEDVCARYNWLSWKASNQQSGYGFCCDVNELRKIVTTIPADIEAESLL</sequence>
<evidence type="ECO:0000259" key="10">
    <source>
        <dbReference type="SMART" id="SM00892"/>
    </source>
</evidence>
<evidence type="ECO:0000259" key="8">
    <source>
        <dbReference type="SMART" id="SM00020"/>
    </source>
</evidence>
<evidence type="ECO:0000256" key="3">
    <source>
        <dbReference type="ARBA" id="ARBA00022759"/>
    </source>
</evidence>
<name>A0AAV7XNB7_9NEOP</name>
<dbReference type="GO" id="GO:0004252">
    <property type="term" value="F:serine-type endopeptidase activity"/>
    <property type="evidence" value="ECO:0007669"/>
    <property type="project" value="InterPro"/>
</dbReference>
<dbReference type="InterPro" id="IPR043504">
    <property type="entry name" value="Peptidase_S1_PA_chymotrypsin"/>
</dbReference>
<keyword evidence="7" id="KW-0732">Signal</keyword>
<evidence type="ECO:0000256" key="6">
    <source>
        <dbReference type="SAM" id="MobiDB-lite"/>
    </source>
</evidence>
<dbReference type="FunFam" id="3.40.570.10:FF:000007">
    <property type="entry name" value="Alkaline nuclease"/>
    <property type="match status" value="1"/>
</dbReference>
<feature type="domain" description="DNA/RNA non-specific endonuclease/pyrophosphatase/phosphodiesterase" evidence="10">
    <location>
        <begin position="384"/>
        <end position="623"/>
    </location>
</feature>
<keyword evidence="2" id="KW-0540">Nuclease</keyword>
<feature type="domain" description="ENPP1-3/EXOG-like endonuclease/phosphodiesterase" evidence="9">
    <location>
        <begin position="385"/>
        <end position="609"/>
    </location>
</feature>
<dbReference type="Pfam" id="PF01223">
    <property type="entry name" value="Endonuclease_NS"/>
    <property type="match status" value="1"/>
</dbReference>
<dbReference type="InterPro" id="IPR001254">
    <property type="entry name" value="Trypsin_dom"/>
</dbReference>
<evidence type="ECO:0000256" key="4">
    <source>
        <dbReference type="PIRSR" id="PIRSR640255-1"/>
    </source>
</evidence>
<dbReference type="GO" id="GO:0005634">
    <property type="term" value="C:nucleus"/>
    <property type="evidence" value="ECO:0007669"/>
    <property type="project" value="TreeGrafter"/>
</dbReference>
<gene>
    <name evidence="11" type="ORF">ONE63_009292</name>
</gene>
<evidence type="ECO:0000313" key="11">
    <source>
        <dbReference type="EMBL" id="KAJ1526129.1"/>
    </source>
</evidence>
<dbReference type="GO" id="GO:0004521">
    <property type="term" value="F:RNA endonuclease activity"/>
    <property type="evidence" value="ECO:0007669"/>
    <property type="project" value="TreeGrafter"/>
</dbReference>
<dbReference type="InterPro" id="IPR020821">
    <property type="entry name" value="ENPP1-3/EXOG-like_nuc-like"/>
</dbReference>
<feature type="active site" description="Proton acceptor" evidence="4">
    <location>
        <position position="472"/>
    </location>
</feature>
<feature type="domain" description="Peptidase S1" evidence="8">
    <location>
        <begin position="26"/>
        <end position="215"/>
    </location>
</feature>
<evidence type="ECO:0000256" key="7">
    <source>
        <dbReference type="SAM" id="SignalP"/>
    </source>
</evidence>
<dbReference type="SMART" id="SM00477">
    <property type="entry name" value="NUC"/>
    <property type="match status" value="1"/>
</dbReference>
<dbReference type="EMBL" id="JAPTSV010000007">
    <property type="protein sequence ID" value="KAJ1526129.1"/>
    <property type="molecule type" value="Genomic_DNA"/>
</dbReference>
<dbReference type="GO" id="GO:0006508">
    <property type="term" value="P:proteolysis"/>
    <property type="evidence" value="ECO:0007669"/>
    <property type="project" value="InterPro"/>
</dbReference>
<protein>
    <recommendedName>
        <fullName evidence="13">DNA/RNA non-specific endonuclease domain-containing protein</fullName>
    </recommendedName>
</protein>
<dbReference type="InterPro" id="IPR044925">
    <property type="entry name" value="His-Me_finger_sf"/>
</dbReference>
<dbReference type="SMART" id="SM00020">
    <property type="entry name" value="Tryp_SPc"/>
    <property type="match status" value="1"/>
</dbReference>
<dbReference type="Gene3D" id="2.40.10.10">
    <property type="entry name" value="Trypsin-like serine proteases"/>
    <property type="match status" value="1"/>
</dbReference>
<dbReference type="Gene3D" id="3.40.570.10">
    <property type="entry name" value="Extracellular Endonuclease, subunit A"/>
    <property type="match status" value="1"/>
</dbReference>
<keyword evidence="12" id="KW-1185">Reference proteome</keyword>
<dbReference type="SMART" id="SM00892">
    <property type="entry name" value="Endonuclease_NS"/>
    <property type="match status" value="1"/>
</dbReference>
<dbReference type="Proteomes" id="UP001075354">
    <property type="component" value="Chromosome 7"/>
</dbReference>
<proteinExistence type="inferred from homology"/>
<evidence type="ECO:0000313" key="12">
    <source>
        <dbReference type="Proteomes" id="UP001075354"/>
    </source>
</evidence>
<dbReference type="SUPFAM" id="SSF54060">
    <property type="entry name" value="His-Me finger endonucleases"/>
    <property type="match status" value="1"/>
</dbReference>